<evidence type="ECO:0000313" key="1">
    <source>
        <dbReference type="EMBL" id="MBO1106632.1"/>
    </source>
</evidence>
<dbReference type="EMBL" id="JAFNAA010000001">
    <property type="protein sequence ID" value="MBO1106632.1"/>
    <property type="molecule type" value="Genomic_DNA"/>
</dbReference>
<comment type="caution">
    <text evidence="1">The sequence shown here is derived from an EMBL/GenBank/DDBJ whole genome shotgun (WGS) entry which is preliminary data.</text>
</comment>
<dbReference type="AlphaFoldDB" id="A0A8I2B480"/>
<dbReference type="SUPFAM" id="SSF51556">
    <property type="entry name" value="Metallo-dependent hydrolases"/>
    <property type="match status" value="1"/>
</dbReference>
<accession>A0A8I2B480</accession>
<gene>
    <name evidence="1" type="ORF">J2R62_00095</name>
</gene>
<dbReference type="InterPro" id="IPR011059">
    <property type="entry name" value="Metal-dep_hydrolase_composite"/>
</dbReference>
<evidence type="ECO:0000313" key="2">
    <source>
        <dbReference type="Proteomes" id="UP000664658"/>
    </source>
</evidence>
<dbReference type="Proteomes" id="UP000664658">
    <property type="component" value="Unassembled WGS sequence"/>
</dbReference>
<sequence>MGCAFLFSNAKVWNGVNFSAPEYLYVNEGRIIYRGAIEPVKLDAGVREINLACGYIIPGIVDIHTHADFTAISPIATENALMQGVTRQVAGLCGFHPVYSETVATEDYLRYTAFLGDPKMLKHSWDAFFEQINTIEPVKRYMLYGINSFLFSHPILDEDDIDNRVEQCIEEYRKHPFYGFSLSLNYHPVKSLPAKWLHQFMRKLLARLPVTCCYHVRNQKEDILPSIREVMSWHVGTQARCHISHLKFGGNTHRGRFPERYKTLCAYRAQADFPLSWDTYPFAFASSTITSLFPTTDFWKENSIAEVYQWLKDNPPASLEAIRILCDDKRYSGQQIKQIANMLGEDCLMVLIHICHELGGLGTYQRDFCCEEDLNWLLEQPDVFIASDSFGLDHLHPRNTQTFTRVLIRAIEQGEQTLCAEVKRLQLGVKTVFPRIPMPLIAVGEIAELFFFTPELNQSQDAFECSGTLIGEQLHITQQEQAQYG</sequence>
<dbReference type="RefSeq" id="WP_207541352.1">
    <property type="nucleotide sequence ID" value="NZ_JAFNAA010000001.1"/>
</dbReference>
<name>A0A8I2B480_PLESH</name>
<proteinExistence type="predicted"/>
<dbReference type="SUPFAM" id="SSF51338">
    <property type="entry name" value="Composite domain of metallo-dependent hydrolases"/>
    <property type="match status" value="1"/>
</dbReference>
<protein>
    <submittedName>
        <fullName evidence="1">Uncharacterized protein</fullName>
    </submittedName>
</protein>
<organism evidence="1 2">
    <name type="scientific">Plesiomonas shigelloides</name>
    <name type="common">Aeromonas shigelloides</name>
    <dbReference type="NCBI Taxonomy" id="703"/>
    <lineage>
        <taxon>Bacteria</taxon>
        <taxon>Pseudomonadati</taxon>
        <taxon>Pseudomonadota</taxon>
        <taxon>Gammaproteobacteria</taxon>
        <taxon>Enterobacterales</taxon>
        <taxon>Enterobacteriaceae</taxon>
        <taxon>Plesiomonas</taxon>
    </lineage>
</organism>
<dbReference type="Gene3D" id="3.20.20.140">
    <property type="entry name" value="Metal-dependent hydrolases"/>
    <property type="match status" value="1"/>
</dbReference>
<dbReference type="InterPro" id="IPR032466">
    <property type="entry name" value="Metal_Hydrolase"/>
</dbReference>
<reference evidence="1" key="1">
    <citation type="submission" date="2021-03" db="EMBL/GenBank/DDBJ databases">
        <title>Plesiomonas shigelloides zfcc0051, isolated from zebrafish feces.</title>
        <authorList>
            <person name="Vanderhoek Z."/>
            <person name="Gaulke C."/>
        </authorList>
    </citation>
    <scope>NUCLEOTIDE SEQUENCE</scope>
    <source>
        <strain evidence="1">Zfcc0051</strain>
    </source>
</reference>
<dbReference type="GO" id="GO:0016810">
    <property type="term" value="F:hydrolase activity, acting on carbon-nitrogen (but not peptide) bonds"/>
    <property type="evidence" value="ECO:0007669"/>
    <property type="project" value="InterPro"/>
</dbReference>